<evidence type="ECO:0000313" key="1">
    <source>
        <dbReference type="EMBL" id="KIK09785.1"/>
    </source>
</evidence>
<protein>
    <submittedName>
        <fullName evidence="1">Uncharacterized protein</fullName>
    </submittedName>
</protein>
<dbReference type="EMBL" id="KN838537">
    <property type="protein sequence ID" value="KIK09785.1"/>
    <property type="molecule type" value="Genomic_DNA"/>
</dbReference>
<dbReference type="HOGENOM" id="CLU_051720_2_0_1"/>
<reference evidence="2" key="2">
    <citation type="submission" date="2015-01" db="EMBL/GenBank/DDBJ databases">
        <title>Evolutionary Origins and Diversification of the Mycorrhizal Mutualists.</title>
        <authorList>
            <consortium name="DOE Joint Genome Institute"/>
            <consortium name="Mycorrhizal Genomics Consortium"/>
            <person name="Kohler A."/>
            <person name="Kuo A."/>
            <person name="Nagy L.G."/>
            <person name="Floudas D."/>
            <person name="Copeland A."/>
            <person name="Barry K.W."/>
            <person name="Cichocki N."/>
            <person name="Veneault-Fourrey C."/>
            <person name="LaButti K."/>
            <person name="Lindquist E.A."/>
            <person name="Lipzen A."/>
            <person name="Lundell T."/>
            <person name="Morin E."/>
            <person name="Murat C."/>
            <person name="Riley R."/>
            <person name="Ohm R."/>
            <person name="Sun H."/>
            <person name="Tunlid A."/>
            <person name="Henrissat B."/>
            <person name="Grigoriev I.V."/>
            <person name="Hibbett D.S."/>
            <person name="Martin F."/>
        </authorList>
    </citation>
    <scope>NUCLEOTIDE SEQUENCE [LARGE SCALE GENOMIC DNA]</scope>
    <source>
        <strain evidence="2">LaAM-08-1</strain>
    </source>
</reference>
<evidence type="ECO:0000313" key="2">
    <source>
        <dbReference type="Proteomes" id="UP000054477"/>
    </source>
</evidence>
<organism evidence="1 2">
    <name type="scientific">Laccaria amethystina LaAM-08-1</name>
    <dbReference type="NCBI Taxonomy" id="1095629"/>
    <lineage>
        <taxon>Eukaryota</taxon>
        <taxon>Fungi</taxon>
        <taxon>Dikarya</taxon>
        <taxon>Basidiomycota</taxon>
        <taxon>Agaricomycotina</taxon>
        <taxon>Agaricomycetes</taxon>
        <taxon>Agaricomycetidae</taxon>
        <taxon>Agaricales</taxon>
        <taxon>Agaricineae</taxon>
        <taxon>Hydnangiaceae</taxon>
        <taxon>Laccaria</taxon>
    </lineage>
</organism>
<dbReference type="AlphaFoldDB" id="A0A0C9XC02"/>
<gene>
    <name evidence="1" type="ORF">K443DRAFT_671108</name>
</gene>
<keyword evidence="2" id="KW-1185">Reference proteome</keyword>
<reference evidence="1 2" key="1">
    <citation type="submission" date="2014-04" db="EMBL/GenBank/DDBJ databases">
        <authorList>
            <consortium name="DOE Joint Genome Institute"/>
            <person name="Kuo A."/>
            <person name="Kohler A."/>
            <person name="Nagy L.G."/>
            <person name="Floudas D."/>
            <person name="Copeland A."/>
            <person name="Barry K.W."/>
            <person name="Cichocki N."/>
            <person name="Veneault-Fourrey C."/>
            <person name="LaButti K."/>
            <person name="Lindquist E.A."/>
            <person name="Lipzen A."/>
            <person name="Lundell T."/>
            <person name="Morin E."/>
            <person name="Murat C."/>
            <person name="Sun H."/>
            <person name="Tunlid A."/>
            <person name="Henrissat B."/>
            <person name="Grigoriev I.V."/>
            <person name="Hibbett D.S."/>
            <person name="Martin F."/>
            <person name="Nordberg H.P."/>
            <person name="Cantor M.N."/>
            <person name="Hua S.X."/>
        </authorList>
    </citation>
    <scope>NUCLEOTIDE SEQUENCE [LARGE SCALE GENOMIC DNA]</scope>
    <source>
        <strain evidence="1 2">LaAM-08-1</strain>
    </source>
</reference>
<proteinExistence type="predicted"/>
<dbReference type="Proteomes" id="UP000054477">
    <property type="component" value="Unassembled WGS sequence"/>
</dbReference>
<accession>A0A0C9XC02</accession>
<sequence length="317" mass="35850">MADLLSNDTSTDIAATQGISELDIPHELQRPIFEMATRMDRGTGLSLVLVAYYVHAWIQPVLYENIEILSATAASSFLKHVRRQPRGFFDGRITTLSLSSAINIHQGKPILQECSRTITAFSAWSRTMNPTRYLNHILSPHIKQLSLVSGPFAQRHGYGDHPFNIPTDILFALTHLVVVSGIPWLPWEDLSNALSVRSPGPPSPMGLASLDAFQNLTHFAVSYNHWAKTAPMRNIASNLRYFVILENFDAVQHASLIESVREMGDRRFIVMDLGHFEDEAKADSRNVPMFWMRVEELVEMQYLSDCKDRWTNGLDIE</sequence>
<name>A0A0C9XC02_9AGAR</name>
<dbReference type="OrthoDB" id="3145912at2759"/>